<dbReference type="Proteomes" id="UP000593572">
    <property type="component" value="Unassembled WGS sequence"/>
</dbReference>
<comment type="similarity">
    <text evidence="2">Belongs to the histone-like Alba family.</text>
</comment>
<dbReference type="Gene3D" id="3.30.110.20">
    <property type="entry name" value="Alba-like domain"/>
    <property type="match status" value="1"/>
</dbReference>
<comment type="caution">
    <text evidence="5">The sequence shown here is derived from an EMBL/GenBank/DDBJ whole genome shotgun (WGS) entry which is preliminary data.</text>
</comment>
<sequence length="60" mass="6987">MDRYQRVERPKAETPIDEKEIRISNQGSMRNYISYALTLLQENGSNQIVFKAMGKAINRL</sequence>
<reference evidence="5 6" key="1">
    <citation type="journal article" date="2019" name="Genome Biol. Evol.">
        <title>Insights into the evolution of the New World diploid cottons (Gossypium, subgenus Houzingenia) based on genome sequencing.</title>
        <authorList>
            <person name="Grover C.E."/>
            <person name="Arick M.A. 2nd"/>
            <person name="Thrash A."/>
            <person name="Conover J.L."/>
            <person name="Sanders W.S."/>
            <person name="Peterson D.G."/>
            <person name="Frelichowski J.E."/>
            <person name="Scheffler J.A."/>
            <person name="Scheffler B.E."/>
            <person name="Wendel J.F."/>
        </authorList>
    </citation>
    <scope>NUCLEOTIDE SEQUENCE [LARGE SCALE GENOMIC DNA]</scope>
    <source>
        <strain evidence="5">157</strain>
        <tissue evidence="5">Leaf</tissue>
    </source>
</reference>
<accession>A0A7J8LBR0</accession>
<name>A0A7J8LBR0_9ROSI</name>
<dbReference type="PANTHER" id="PTHR13516">
    <property type="entry name" value="RIBONUCLEASE P SUBUNIT P25"/>
    <property type="match status" value="1"/>
</dbReference>
<dbReference type="GO" id="GO:0005634">
    <property type="term" value="C:nucleus"/>
    <property type="evidence" value="ECO:0007669"/>
    <property type="project" value="UniProtKB-SubCell"/>
</dbReference>
<feature type="domain" description="DNA/RNA-binding protein Alba-like" evidence="4">
    <location>
        <begin position="19"/>
        <end position="59"/>
    </location>
</feature>
<dbReference type="InterPro" id="IPR036882">
    <property type="entry name" value="Alba-like_dom_sf"/>
</dbReference>
<dbReference type="Pfam" id="PF01918">
    <property type="entry name" value="Alba"/>
    <property type="match status" value="1"/>
</dbReference>
<dbReference type="SUPFAM" id="SSF82704">
    <property type="entry name" value="AlbA-like"/>
    <property type="match status" value="1"/>
</dbReference>
<dbReference type="GO" id="GO:0003723">
    <property type="term" value="F:RNA binding"/>
    <property type="evidence" value="ECO:0007669"/>
    <property type="project" value="TreeGrafter"/>
</dbReference>
<evidence type="ECO:0000313" key="5">
    <source>
        <dbReference type="EMBL" id="MBA0549857.1"/>
    </source>
</evidence>
<organism evidence="5 6">
    <name type="scientific">Gossypium lobatum</name>
    <dbReference type="NCBI Taxonomy" id="34289"/>
    <lineage>
        <taxon>Eukaryota</taxon>
        <taxon>Viridiplantae</taxon>
        <taxon>Streptophyta</taxon>
        <taxon>Embryophyta</taxon>
        <taxon>Tracheophyta</taxon>
        <taxon>Spermatophyta</taxon>
        <taxon>Magnoliopsida</taxon>
        <taxon>eudicotyledons</taxon>
        <taxon>Gunneridae</taxon>
        <taxon>Pentapetalae</taxon>
        <taxon>rosids</taxon>
        <taxon>malvids</taxon>
        <taxon>Malvales</taxon>
        <taxon>Malvaceae</taxon>
        <taxon>Malvoideae</taxon>
        <taxon>Gossypium</taxon>
    </lineage>
</organism>
<dbReference type="InterPro" id="IPR051958">
    <property type="entry name" value="Alba-like_NAB"/>
</dbReference>
<evidence type="ECO:0000256" key="1">
    <source>
        <dbReference type="ARBA" id="ARBA00004123"/>
    </source>
</evidence>
<comment type="subcellular location">
    <subcellularLocation>
        <location evidence="1">Nucleus</location>
    </subcellularLocation>
</comment>
<evidence type="ECO:0000259" key="4">
    <source>
        <dbReference type="Pfam" id="PF01918"/>
    </source>
</evidence>
<dbReference type="InterPro" id="IPR002775">
    <property type="entry name" value="DNA/RNA-bd_Alba-like"/>
</dbReference>
<proteinExistence type="inferred from homology"/>
<dbReference type="PANTHER" id="PTHR13516:SF14">
    <property type="entry name" value="ALBA DNA_RNA-BINDING PROTEIN"/>
    <property type="match status" value="1"/>
</dbReference>
<gene>
    <name evidence="5" type="ORF">Golob_020865</name>
</gene>
<protein>
    <recommendedName>
        <fullName evidence="4">DNA/RNA-binding protein Alba-like domain-containing protein</fullName>
    </recommendedName>
</protein>
<keyword evidence="6" id="KW-1185">Reference proteome</keyword>
<evidence type="ECO:0000256" key="3">
    <source>
        <dbReference type="ARBA" id="ARBA00023242"/>
    </source>
</evidence>
<dbReference type="AlphaFoldDB" id="A0A7J8LBR0"/>
<dbReference type="EMBL" id="JABEZX010000002">
    <property type="protein sequence ID" value="MBA0549857.1"/>
    <property type="molecule type" value="Genomic_DNA"/>
</dbReference>
<evidence type="ECO:0000256" key="2">
    <source>
        <dbReference type="ARBA" id="ARBA00008018"/>
    </source>
</evidence>
<keyword evidence="3" id="KW-0539">Nucleus</keyword>
<evidence type="ECO:0000313" key="6">
    <source>
        <dbReference type="Proteomes" id="UP000593572"/>
    </source>
</evidence>